<accession>A0A6V8KW36</accession>
<reference evidence="1 2" key="1">
    <citation type="submission" date="2020-03" db="EMBL/GenBank/DDBJ databases">
        <title>Whole genome shotgun sequence of Phytohabitans rumicis NBRC 108638.</title>
        <authorList>
            <person name="Komaki H."/>
            <person name="Tamura T."/>
        </authorList>
    </citation>
    <scope>NUCLEOTIDE SEQUENCE [LARGE SCALE GENOMIC DNA]</scope>
    <source>
        <strain evidence="1 2">NBRC 108638</strain>
    </source>
</reference>
<protein>
    <submittedName>
        <fullName evidence="1">Uncharacterized protein</fullName>
    </submittedName>
</protein>
<comment type="caution">
    <text evidence="1">The sequence shown here is derived from an EMBL/GenBank/DDBJ whole genome shotgun (WGS) entry which is preliminary data.</text>
</comment>
<dbReference type="EMBL" id="BLPG01000001">
    <property type="protein sequence ID" value="GFJ87600.1"/>
    <property type="molecule type" value="Genomic_DNA"/>
</dbReference>
<gene>
    <name evidence="1" type="ORF">Prum_012420</name>
</gene>
<name>A0A6V8KW36_9ACTN</name>
<evidence type="ECO:0000313" key="2">
    <source>
        <dbReference type="Proteomes" id="UP000482960"/>
    </source>
</evidence>
<reference evidence="1 2" key="2">
    <citation type="submission" date="2020-03" db="EMBL/GenBank/DDBJ databases">
        <authorList>
            <person name="Ichikawa N."/>
            <person name="Kimura A."/>
            <person name="Kitahashi Y."/>
            <person name="Uohara A."/>
        </authorList>
    </citation>
    <scope>NUCLEOTIDE SEQUENCE [LARGE SCALE GENOMIC DNA]</scope>
    <source>
        <strain evidence="1 2">NBRC 108638</strain>
    </source>
</reference>
<evidence type="ECO:0000313" key="1">
    <source>
        <dbReference type="EMBL" id="GFJ87600.1"/>
    </source>
</evidence>
<organism evidence="1 2">
    <name type="scientific">Phytohabitans rumicis</name>
    <dbReference type="NCBI Taxonomy" id="1076125"/>
    <lineage>
        <taxon>Bacteria</taxon>
        <taxon>Bacillati</taxon>
        <taxon>Actinomycetota</taxon>
        <taxon>Actinomycetes</taxon>
        <taxon>Micromonosporales</taxon>
        <taxon>Micromonosporaceae</taxon>
    </lineage>
</organism>
<dbReference type="AlphaFoldDB" id="A0A6V8KW36"/>
<sequence>MPHGHRRRIHDCAVIEVTQTFRGIEKQHDITAWQTAYCSGHSGQKAPAITGLFGEGAPAICSDLDGRAADLPSRLGVQGDGYRVLRCRAANATYLADKAGMAEPTLDATKAPRVEQDLADSVDNDFHQFKRGRPSVIEVEQPIEIYQHSSLAGRRRTHELSQ</sequence>
<dbReference type="Proteomes" id="UP000482960">
    <property type="component" value="Unassembled WGS sequence"/>
</dbReference>
<keyword evidence="2" id="KW-1185">Reference proteome</keyword>
<proteinExistence type="predicted"/>